<dbReference type="Proteomes" id="UP000182658">
    <property type="component" value="Unassembled WGS sequence"/>
</dbReference>
<evidence type="ECO:0000313" key="2">
    <source>
        <dbReference type="EMBL" id="OIW29065.1"/>
    </source>
</evidence>
<dbReference type="InParanoid" id="A0A1J7J722"/>
<reference evidence="2 3" key="1">
    <citation type="submission" date="2016-10" db="EMBL/GenBank/DDBJ databases">
        <title>Draft genome sequence of Coniochaeta ligniaria NRRL30616, a lignocellulolytic fungus for bioabatement of inhibitors in plant biomass hydrolysates.</title>
        <authorList>
            <consortium name="DOE Joint Genome Institute"/>
            <person name="Jimenez D.J."/>
            <person name="Hector R.E."/>
            <person name="Riley R."/>
            <person name="Sun H."/>
            <person name="Grigoriev I.V."/>
            <person name="Van Elsas J.D."/>
            <person name="Nichols N.N."/>
        </authorList>
    </citation>
    <scope>NUCLEOTIDE SEQUENCE [LARGE SCALE GENOMIC DNA]</scope>
    <source>
        <strain evidence="2 3">NRRL 30616</strain>
    </source>
</reference>
<organism evidence="2 3">
    <name type="scientific">Coniochaeta ligniaria NRRL 30616</name>
    <dbReference type="NCBI Taxonomy" id="1408157"/>
    <lineage>
        <taxon>Eukaryota</taxon>
        <taxon>Fungi</taxon>
        <taxon>Dikarya</taxon>
        <taxon>Ascomycota</taxon>
        <taxon>Pezizomycotina</taxon>
        <taxon>Sordariomycetes</taxon>
        <taxon>Sordariomycetidae</taxon>
        <taxon>Coniochaetales</taxon>
        <taxon>Coniochaetaceae</taxon>
        <taxon>Coniochaeta</taxon>
    </lineage>
</organism>
<dbReference type="EMBL" id="KV875098">
    <property type="protein sequence ID" value="OIW29065.1"/>
    <property type="molecule type" value="Genomic_DNA"/>
</dbReference>
<dbReference type="STRING" id="1408157.A0A1J7J722"/>
<keyword evidence="3" id="KW-1185">Reference proteome</keyword>
<protein>
    <submittedName>
        <fullName evidence="2">Uncharacterized protein</fullName>
    </submittedName>
</protein>
<gene>
    <name evidence="2" type="ORF">CONLIGDRAFT_406904</name>
</gene>
<feature type="compositionally biased region" description="Gly residues" evidence="1">
    <location>
        <begin position="583"/>
        <end position="596"/>
    </location>
</feature>
<proteinExistence type="predicted"/>
<evidence type="ECO:0000313" key="3">
    <source>
        <dbReference type="Proteomes" id="UP000182658"/>
    </source>
</evidence>
<dbReference type="OrthoDB" id="4360026at2759"/>
<name>A0A1J7J722_9PEZI</name>
<sequence>MHLPFTKGISHHIILPRSKKMATAESELAHLVPPPGYTAEYYAASLERGRIRQSKRAEESLRQHLAAIRGEEVPSSIDERDLRTLRCLVRGIRCHDDFAIKVARQDGAASFPAIIKRAINARAIMSNRVPPDMGKEEEEEVPYCFWHPDIPTEETLRELLARYPGSAAMRYKVGRACAAAGFTALFRELDILPDVAIAEEALDAADKGREIYEFIVAQPVRYAVMDDYNLVVRRDPVAGACLNGDTCVRSTLEKRQSIIDSVYGHEVSVLDRPLLDITEDWRVDVEGMRFEARTVDSKALELLYKPLPRDLPTVDKDILILTAAWSGNVDRYARLRRPTWPRMIDGEVQCVVRGIYHDTFFAKWVSEEKDMYPRFARCCNARFLMNDDISWATEDLKVEYLPQLIWYPHVASEETLRALARLKPSMVPWIARACIVADYQRLFEELDPVPDNDLRGEADRSGNDYYHAWLMRKAERIGFDWNAQLDRTGYSFPGGDDKDWMYTVLFQESGMCGIREGQMGRFGLPRPFYDADADVLTVDHVGFMMEGAADCIYSTMNSVLMYVTRANRAQGTRVTADHEGSHGGHGGRGGPGGRGGRGGRGR</sequence>
<evidence type="ECO:0000256" key="1">
    <source>
        <dbReference type="SAM" id="MobiDB-lite"/>
    </source>
</evidence>
<dbReference type="AlphaFoldDB" id="A0A1J7J722"/>
<accession>A0A1J7J722</accession>
<feature type="region of interest" description="Disordered" evidence="1">
    <location>
        <begin position="572"/>
        <end position="602"/>
    </location>
</feature>